<dbReference type="RefSeq" id="WP_129423629.1">
    <property type="nucleotide sequence ID" value="NZ_SDPW01000001.1"/>
</dbReference>
<dbReference type="InterPro" id="IPR002716">
    <property type="entry name" value="PIN_dom"/>
</dbReference>
<keyword evidence="1" id="KW-0540">Nuclease</keyword>
<evidence type="ECO:0000313" key="6">
    <source>
        <dbReference type="EMBL" id="RXZ53842.1"/>
    </source>
</evidence>
<dbReference type="GO" id="GO:0046872">
    <property type="term" value="F:metal ion binding"/>
    <property type="evidence" value="ECO:0007669"/>
    <property type="project" value="UniProtKB-KW"/>
</dbReference>
<accession>A0A4Q2K3J0</accession>
<name>A0A4Q2K3J0_9ACTN</name>
<evidence type="ECO:0000256" key="1">
    <source>
        <dbReference type="ARBA" id="ARBA00022722"/>
    </source>
</evidence>
<dbReference type="EMBL" id="SDPW01000001">
    <property type="protein sequence ID" value="RXZ53842.1"/>
    <property type="molecule type" value="Genomic_DNA"/>
</dbReference>
<evidence type="ECO:0000256" key="3">
    <source>
        <dbReference type="ARBA" id="ARBA00022801"/>
    </source>
</evidence>
<dbReference type="AlphaFoldDB" id="A0A4Q2K3J0"/>
<protein>
    <submittedName>
        <fullName evidence="6">PIN domain-containing protein</fullName>
    </submittedName>
</protein>
<evidence type="ECO:0000256" key="2">
    <source>
        <dbReference type="ARBA" id="ARBA00022723"/>
    </source>
</evidence>
<organism evidence="6 7">
    <name type="scientific">Senegalimassilia faecalis</name>
    <dbReference type="NCBI Taxonomy" id="2509433"/>
    <lineage>
        <taxon>Bacteria</taxon>
        <taxon>Bacillati</taxon>
        <taxon>Actinomycetota</taxon>
        <taxon>Coriobacteriia</taxon>
        <taxon>Coriobacteriales</taxon>
        <taxon>Coriobacteriaceae</taxon>
        <taxon>Senegalimassilia</taxon>
    </lineage>
</organism>
<proteinExistence type="predicted"/>
<reference evidence="6 7" key="1">
    <citation type="submission" date="2019-01" db="EMBL/GenBank/DDBJ databases">
        <title>Senegalimassilia sp. nov. KGMB04484 isolated human feces.</title>
        <authorList>
            <person name="Han K.-I."/>
            <person name="Kim J.-S."/>
            <person name="Lee K.C."/>
            <person name="Suh M.K."/>
            <person name="Eom M.K."/>
            <person name="Lee J.H."/>
            <person name="Park S.-H."/>
            <person name="Kang S.W."/>
            <person name="Park J.-E."/>
            <person name="Oh B.S."/>
            <person name="Yu S.Y."/>
            <person name="Choi S.-H."/>
            <person name="Lee D.H."/>
            <person name="Yoon H."/>
            <person name="Kim B.-Y."/>
            <person name="Lee J.H."/>
            <person name="Lee J.-S."/>
        </authorList>
    </citation>
    <scope>NUCLEOTIDE SEQUENCE [LARGE SCALE GENOMIC DNA]</scope>
    <source>
        <strain evidence="6 7">KGMB04484</strain>
    </source>
</reference>
<sequence>MAEARMLLDTEVVLDFLFEREPHYRPTRLIMIAGRVGEFDLWMTSTQMMDLAYRLSDGGNPALMPRALERLRGLRTFIRVQGVGDTEIDRLLASNCEDPAAQLLVNAAVDIKADFLVTHNAQACKTNLLTVTDCEGVFDWLRDNREIEYEDVEISE</sequence>
<dbReference type="GO" id="GO:0004518">
    <property type="term" value="F:nuclease activity"/>
    <property type="evidence" value="ECO:0007669"/>
    <property type="project" value="UniProtKB-KW"/>
</dbReference>
<comment type="caution">
    <text evidence="6">The sequence shown here is derived from an EMBL/GenBank/DDBJ whole genome shotgun (WGS) entry which is preliminary data.</text>
</comment>
<keyword evidence="2" id="KW-0479">Metal-binding</keyword>
<keyword evidence="4" id="KW-0460">Magnesium</keyword>
<keyword evidence="7" id="KW-1185">Reference proteome</keyword>
<evidence type="ECO:0000313" key="7">
    <source>
        <dbReference type="Proteomes" id="UP000293345"/>
    </source>
</evidence>
<dbReference type="Proteomes" id="UP000293345">
    <property type="component" value="Unassembled WGS sequence"/>
</dbReference>
<keyword evidence="3" id="KW-0378">Hydrolase</keyword>
<gene>
    <name evidence="6" type="ORF">ET524_04605</name>
</gene>
<feature type="domain" description="PIN" evidence="5">
    <location>
        <begin position="5"/>
        <end position="120"/>
    </location>
</feature>
<dbReference type="Pfam" id="PF13470">
    <property type="entry name" value="PIN_3"/>
    <property type="match status" value="1"/>
</dbReference>
<evidence type="ECO:0000259" key="5">
    <source>
        <dbReference type="Pfam" id="PF13470"/>
    </source>
</evidence>
<dbReference type="GO" id="GO:0016787">
    <property type="term" value="F:hydrolase activity"/>
    <property type="evidence" value="ECO:0007669"/>
    <property type="project" value="UniProtKB-KW"/>
</dbReference>
<evidence type="ECO:0000256" key="4">
    <source>
        <dbReference type="ARBA" id="ARBA00022842"/>
    </source>
</evidence>
<dbReference type="OrthoDB" id="3174195at2"/>